<comment type="caution">
    <text evidence="3">The sequence shown here is derived from an EMBL/GenBank/DDBJ whole genome shotgun (WGS) entry which is preliminary data.</text>
</comment>
<evidence type="ECO:0000313" key="4">
    <source>
        <dbReference type="Proteomes" id="UP000749559"/>
    </source>
</evidence>
<organism evidence="3 4">
    <name type="scientific">Owenia fusiformis</name>
    <name type="common">Polychaete worm</name>
    <dbReference type="NCBI Taxonomy" id="6347"/>
    <lineage>
        <taxon>Eukaryota</taxon>
        <taxon>Metazoa</taxon>
        <taxon>Spiralia</taxon>
        <taxon>Lophotrochozoa</taxon>
        <taxon>Annelida</taxon>
        <taxon>Polychaeta</taxon>
        <taxon>Sedentaria</taxon>
        <taxon>Canalipalpata</taxon>
        <taxon>Sabellida</taxon>
        <taxon>Oweniida</taxon>
        <taxon>Oweniidae</taxon>
        <taxon>Owenia</taxon>
    </lineage>
</organism>
<feature type="compositionally biased region" description="Basic and acidic residues" evidence="2">
    <location>
        <begin position="254"/>
        <end position="269"/>
    </location>
</feature>
<feature type="region of interest" description="Disordered" evidence="2">
    <location>
        <begin position="1"/>
        <end position="26"/>
    </location>
</feature>
<reference evidence="3" key="1">
    <citation type="submission" date="2022-03" db="EMBL/GenBank/DDBJ databases">
        <authorList>
            <person name="Martin C."/>
        </authorList>
    </citation>
    <scope>NUCLEOTIDE SEQUENCE</scope>
</reference>
<dbReference type="Gene3D" id="1.20.1160.20">
    <property type="match status" value="1"/>
</dbReference>
<gene>
    <name evidence="3" type="ORF">OFUS_LOCUS1258</name>
</gene>
<evidence type="ECO:0000256" key="1">
    <source>
        <dbReference type="ARBA" id="ARBA00010822"/>
    </source>
</evidence>
<evidence type="ECO:0000313" key="3">
    <source>
        <dbReference type="EMBL" id="CAH1773692.1"/>
    </source>
</evidence>
<dbReference type="PANTHER" id="PTHR21642:SF6">
    <property type="entry name" value="CEREBRAL CAVERNOUS MALFORMATIONS 2 HARMONIN-HOMOLOGY DOMAIN-CONTAINING PROTEIN"/>
    <property type="match status" value="1"/>
</dbReference>
<name>A0A8J1UCM3_OWEFU</name>
<feature type="compositionally biased region" description="Basic and acidic residues" evidence="2">
    <location>
        <begin position="17"/>
        <end position="26"/>
    </location>
</feature>
<dbReference type="OrthoDB" id="5828470at2759"/>
<dbReference type="AlphaFoldDB" id="A0A8J1UCM3"/>
<dbReference type="InterPro" id="IPR011993">
    <property type="entry name" value="PH-like_dom_sf"/>
</dbReference>
<sequence>MALLGGFGGASKKKGASGKDRGSREMLDRRPLKSLVLQPPHYVIDRKYLHEAFVEKEIRFAGIVGHIPITLDTTNRTDILRIIDKAKSEGRLPWTTSYQHDAIFTICSRDVKITSRDEEVLKLRLPITEISSMCYIRDDDTDIMGMLYGNPDDIGRDSSQAWGKFAFFYCDSRRTAEEICALCRTVCDIVYEESRTRDVLEDLDNAIDPHENSSFSSYRTSDPVSTTRAAGAGFISQSHFGDTSTISHQMATPERMRSESESSHVTDSDRLQQENVIEYTNSLTLNFTNTEIKNIAETLGSYLKQGARMPVQMFCETMMSIFGESRKKLLADLEPFVPAADEMQFKAFLDRHGLGGHRTVSSSSSRHFRRTLSNTSNFSDIVQMDEFDRTLHDISAKIEKLEMSVEKGKPHRLRKS</sequence>
<dbReference type="Gene3D" id="2.30.29.30">
    <property type="entry name" value="Pleckstrin-homology domain (PH domain)/Phosphotyrosine-binding domain (PTB)"/>
    <property type="match status" value="1"/>
</dbReference>
<feature type="region of interest" description="Disordered" evidence="2">
    <location>
        <begin position="247"/>
        <end position="269"/>
    </location>
</feature>
<accession>A0A8J1UCM3</accession>
<dbReference type="Pfam" id="PF16545">
    <property type="entry name" value="CCM2_C"/>
    <property type="match status" value="1"/>
</dbReference>
<proteinExistence type="inferred from homology"/>
<dbReference type="Proteomes" id="UP000749559">
    <property type="component" value="Unassembled WGS sequence"/>
</dbReference>
<dbReference type="EMBL" id="CAIIXF020000001">
    <property type="protein sequence ID" value="CAH1773692.1"/>
    <property type="molecule type" value="Genomic_DNA"/>
</dbReference>
<evidence type="ECO:0000256" key="2">
    <source>
        <dbReference type="SAM" id="MobiDB-lite"/>
    </source>
</evidence>
<comment type="similarity">
    <text evidence="1">Belongs to the CCM2 family.</text>
</comment>
<dbReference type="InterPro" id="IPR032375">
    <property type="entry name" value="CCM2_C"/>
</dbReference>
<dbReference type="InterPro" id="IPR026159">
    <property type="entry name" value="Malcavernin"/>
</dbReference>
<keyword evidence="4" id="KW-1185">Reference proteome</keyword>
<protein>
    <submittedName>
        <fullName evidence="3">Uncharacterized protein</fullName>
    </submittedName>
</protein>
<dbReference type="PANTHER" id="PTHR21642">
    <property type="entry name" value="CEREBRAL CAVERNOUS MALFORMATIONS PROTEIN 2 HOMOLOG"/>
    <property type="match status" value="1"/>
</dbReference>